<dbReference type="RefSeq" id="WP_078664295.1">
    <property type="nucleotide sequence ID" value="NZ_FUXM01000001.1"/>
</dbReference>
<evidence type="ECO:0000256" key="2">
    <source>
        <dbReference type="ARBA" id="ARBA00022475"/>
    </source>
</evidence>
<feature type="transmembrane region" description="Helical" evidence="8">
    <location>
        <begin position="231"/>
        <end position="250"/>
    </location>
</feature>
<evidence type="ECO:0000256" key="5">
    <source>
        <dbReference type="ARBA" id="ARBA00022989"/>
    </source>
</evidence>
<dbReference type="Proteomes" id="UP000189933">
    <property type="component" value="Unassembled WGS sequence"/>
</dbReference>
<evidence type="ECO:0000256" key="4">
    <source>
        <dbReference type="ARBA" id="ARBA00022692"/>
    </source>
</evidence>
<dbReference type="GO" id="GO:0005886">
    <property type="term" value="C:plasma membrane"/>
    <property type="evidence" value="ECO:0007669"/>
    <property type="project" value="UniProtKB-SubCell"/>
</dbReference>
<dbReference type="GO" id="GO:0016780">
    <property type="term" value="F:phosphotransferase activity, for other substituted phosphate groups"/>
    <property type="evidence" value="ECO:0007669"/>
    <property type="project" value="InterPro"/>
</dbReference>
<evidence type="ECO:0000256" key="6">
    <source>
        <dbReference type="ARBA" id="ARBA00023136"/>
    </source>
</evidence>
<feature type="transmembrane region" description="Helical" evidence="8">
    <location>
        <begin position="121"/>
        <end position="140"/>
    </location>
</feature>
<dbReference type="OrthoDB" id="9805475at2"/>
<keyword evidence="6 8" id="KW-0472">Membrane</keyword>
<keyword evidence="4 8" id="KW-0812">Transmembrane</keyword>
<protein>
    <submittedName>
        <fullName evidence="9">UDP-GlcNAc:undecaprenyl-phosphate GlcNAc-1-phosphate transferase</fullName>
    </submittedName>
</protein>
<keyword evidence="7" id="KW-0460">Magnesium</keyword>
<evidence type="ECO:0000313" key="9">
    <source>
        <dbReference type="EMBL" id="SJZ52416.1"/>
    </source>
</evidence>
<comment type="cofactor">
    <cofactor evidence="7">
        <name>Mg(2+)</name>
        <dbReference type="ChEBI" id="CHEBI:18420"/>
    </cofactor>
</comment>
<dbReference type="PANTHER" id="PTHR22926:SF3">
    <property type="entry name" value="UNDECAPRENYL-PHOSPHATE ALPHA-N-ACETYLGLUCOSAMINYL 1-PHOSPHATE TRANSFERASE"/>
    <property type="match status" value="1"/>
</dbReference>
<dbReference type="InterPro" id="IPR018480">
    <property type="entry name" value="PNAcMuramoyl-5peptid_Trfase_CS"/>
</dbReference>
<feature type="binding site" evidence="7">
    <location>
        <position position="204"/>
    </location>
    <ligand>
        <name>Mg(2+)</name>
        <dbReference type="ChEBI" id="CHEBI:18420"/>
    </ligand>
</feature>
<evidence type="ECO:0000313" key="10">
    <source>
        <dbReference type="Proteomes" id="UP000189933"/>
    </source>
</evidence>
<evidence type="ECO:0000256" key="8">
    <source>
        <dbReference type="SAM" id="Phobius"/>
    </source>
</evidence>
<gene>
    <name evidence="9" type="ORF">SAMN02745885_00146</name>
</gene>
<sequence length="329" mass="35173">MPFFLALALTWASMPLVMELAEKMGAVAQPGGRHIHARPIPRLGGLGIALGLFIGWPLAVGLDSRLAGLILSSLWLVLLGIIDDWRGMKAWHKLLGQLAAALILVGYGFYSQWAVNPFGGLFYIDGLGAVFSILWVVGLINTINLTDGLDGLAGGITLFASLFLALLFAGAGEWRAARLALVLAGAVLGFLFYNFHPARIFLGDTGSMLLGFTLAAITLEGMAGALSLVRILVPVLILALPISDVLLAIIRRRANGQGVFVPDRGHLHHRLLDWGLSQRQAVLVLYGGTCSLGLLAIGLSGINLYYSFTALLAGGIILRWLYGQRREVA</sequence>
<evidence type="ECO:0000256" key="7">
    <source>
        <dbReference type="PIRSR" id="PIRSR600715-1"/>
    </source>
</evidence>
<feature type="transmembrane region" description="Helical" evidence="8">
    <location>
        <begin position="207"/>
        <end position="225"/>
    </location>
</feature>
<dbReference type="Pfam" id="PF00953">
    <property type="entry name" value="Glycos_transf_4"/>
    <property type="match status" value="1"/>
</dbReference>
<dbReference type="CDD" id="cd06853">
    <property type="entry name" value="GT_WecA_like"/>
    <property type="match status" value="1"/>
</dbReference>
<feature type="binding site" evidence="7">
    <location>
        <position position="144"/>
    </location>
    <ligand>
        <name>Mg(2+)</name>
        <dbReference type="ChEBI" id="CHEBI:18420"/>
    </ligand>
</feature>
<evidence type="ECO:0000256" key="3">
    <source>
        <dbReference type="ARBA" id="ARBA00022679"/>
    </source>
</evidence>
<feature type="transmembrane region" description="Helical" evidence="8">
    <location>
        <begin position="43"/>
        <end position="60"/>
    </location>
</feature>
<dbReference type="InterPro" id="IPR000715">
    <property type="entry name" value="Glycosyl_transferase_4"/>
</dbReference>
<feature type="transmembrane region" description="Helical" evidence="8">
    <location>
        <begin position="152"/>
        <end position="170"/>
    </location>
</feature>
<dbReference type="GO" id="GO:0009103">
    <property type="term" value="P:lipopolysaccharide biosynthetic process"/>
    <property type="evidence" value="ECO:0007669"/>
    <property type="project" value="TreeGrafter"/>
</dbReference>
<proteinExistence type="predicted"/>
<feature type="transmembrane region" description="Helical" evidence="8">
    <location>
        <begin position="94"/>
        <end position="115"/>
    </location>
</feature>
<feature type="transmembrane region" description="Helical" evidence="8">
    <location>
        <begin position="66"/>
        <end position="82"/>
    </location>
</feature>
<dbReference type="EMBL" id="FUXM01000001">
    <property type="protein sequence ID" value="SJZ52416.1"/>
    <property type="molecule type" value="Genomic_DNA"/>
</dbReference>
<comment type="subcellular location">
    <subcellularLocation>
        <location evidence="1">Cell membrane</location>
        <topology evidence="1">Multi-pass membrane protein</topology>
    </subcellularLocation>
</comment>
<dbReference type="GO" id="GO:0071555">
    <property type="term" value="P:cell wall organization"/>
    <property type="evidence" value="ECO:0007669"/>
    <property type="project" value="TreeGrafter"/>
</dbReference>
<organism evidence="9 10">
    <name type="scientific">Carboxydocella sporoproducens DSM 16521</name>
    <dbReference type="NCBI Taxonomy" id="1121270"/>
    <lineage>
        <taxon>Bacteria</taxon>
        <taxon>Bacillati</taxon>
        <taxon>Bacillota</taxon>
        <taxon>Clostridia</taxon>
        <taxon>Eubacteriales</taxon>
        <taxon>Clostridiales Family XVI. Incertae Sedis</taxon>
        <taxon>Carboxydocella</taxon>
    </lineage>
</organism>
<dbReference type="PROSITE" id="PS01348">
    <property type="entry name" value="MRAY_2"/>
    <property type="match status" value="1"/>
</dbReference>
<name>A0A1T4LCP0_9FIRM</name>
<dbReference type="GO" id="GO:0046872">
    <property type="term" value="F:metal ion binding"/>
    <property type="evidence" value="ECO:0007669"/>
    <property type="project" value="UniProtKB-KW"/>
</dbReference>
<dbReference type="PANTHER" id="PTHR22926">
    <property type="entry name" value="PHOSPHO-N-ACETYLMURAMOYL-PENTAPEPTIDE-TRANSFERASE"/>
    <property type="match status" value="1"/>
</dbReference>
<feature type="transmembrane region" description="Helical" evidence="8">
    <location>
        <begin position="281"/>
        <end position="299"/>
    </location>
</feature>
<keyword evidence="7" id="KW-0479">Metal-binding</keyword>
<feature type="transmembrane region" description="Helical" evidence="8">
    <location>
        <begin position="305"/>
        <end position="322"/>
    </location>
</feature>
<dbReference type="GO" id="GO:0044038">
    <property type="term" value="P:cell wall macromolecule biosynthetic process"/>
    <property type="evidence" value="ECO:0007669"/>
    <property type="project" value="TreeGrafter"/>
</dbReference>
<accession>A0A1T4LCP0</accession>
<keyword evidence="3 9" id="KW-0808">Transferase</keyword>
<keyword evidence="10" id="KW-1185">Reference proteome</keyword>
<keyword evidence="2" id="KW-1003">Cell membrane</keyword>
<dbReference type="AlphaFoldDB" id="A0A1T4LCP0"/>
<keyword evidence="5 8" id="KW-1133">Transmembrane helix</keyword>
<reference evidence="10" key="1">
    <citation type="submission" date="2017-02" db="EMBL/GenBank/DDBJ databases">
        <authorList>
            <person name="Varghese N."/>
            <person name="Submissions S."/>
        </authorList>
    </citation>
    <scope>NUCLEOTIDE SEQUENCE [LARGE SCALE GENOMIC DNA]</scope>
    <source>
        <strain evidence="10">DSM 16521</strain>
    </source>
</reference>
<feature type="transmembrane region" description="Helical" evidence="8">
    <location>
        <begin position="176"/>
        <end position="195"/>
    </location>
</feature>
<evidence type="ECO:0000256" key="1">
    <source>
        <dbReference type="ARBA" id="ARBA00004651"/>
    </source>
</evidence>